<sequence length="199" mass="21418">MKKVTILFLLMSALVITSVNAQTSQGNMMVGGTLSLYTTSYQGNSDLEESGTTFSPSFGYFVTDNLAVGASLGFSSSTDDNGVSKTERSSFSFGPFARYYKFTSNDKFAFFGQASFTIGSGKTDITPGGETKTGTTTFAISPGFAYFFNEHWALDFAISGFAIQSYDPNKDADDDKNTTILFGVSSFSPTLGFRYHFGG</sequence>
<gene>
    <name evidence="4" type="ORF">KK083_07650</name>
</gene>
<keyword evidence="5" id="KW-1185">Reference proteome</keyword>
<comment type="caution">
    <text evidence="4">The sequence shown here is derived from an EMBL/GenBank/DDBJ whole genome shotgun (WGS) entry which is preliminary data.</text>
</comment>
<proteinExistence type="predicted"/>
<dbReference type="EMBL" id="JAHESF010000006">
    <property type="protein sequence ID" value="MBT1696743.1"/>
    <property type="molecule type" value="Genomic_DNA"/>
</dbReference>
<dbReference type="AlphaFoldDB" id="A0AAP2GMA9"/>
<name>A0AAP2GMA9_9BACT</name>
<accession>A0AAP2GMA9</accession>
<evidence type="ECO:0000256" key="1">
    <source>
        <dbReference type="ARBA" id="ARBA00022729"/>
    </source>
</evidence>
<evidence type="ECO:0000313" key="5">
    <source>
        <dbReference type="Proteomes" id="UP001319200"/>
    </source>
</evidence>
<evidence type="ECO:0000313" key="4">
    <source>
        <dbReference type="EMBL" id="MBT1696743.1"/>
    </source>
</evidence>
<evidence type="ECO:0000259" key="3">
    <source>
        <dbReference type="Pfam" id="PF13505"/>
    </source>
</evidence>
<feature type="domain" description="Outer membrane protein beta-barrel" evidence="3">
    <location>
        <begin position="9"/>
        <end position="185"/>
    </location>
</feature>
<feature type="signal peptide" evidence="2">
    <location>
        <begin position="1"/>
        <end position="21"/>
    </location>
</feature>
<protein>
    <submittedName>
        <fullName evidence="4">Outer membrane beta-barrel protein</fullName>
    </submittedName>
</protein>
<dbReference type="RefSeq" id="WP_254162145.1">
    <property type="nucleotide sequence ID" value="NZ_JAHESF010000006.1"/>
</dbReference>
<feature type="chain" id="PRO_5043009114" evidence="2">
    <location>
        <begin position="22"/>
        <end position="199"/>
    </location>
</feature>
<dbReference type="SUPFAM" id="SSF56925">
    <property type="entry name" value="OMPA-like"/>
    <property type="match status" value="1"/>
</dbReference>
<keyword evidence="1 2" id="KW-0732">Signal</keyword>
<evidence type="ECO:0000256" key="2">
    <source>
        <dbReference type="SAM" id="SignalP"/>
    </source>
</evidence>
<dbReference type="Pfam" id="PF13505">
    <property type="entry name" value="OMP_b-brl"/>
    <property type="match status" value="1"/>
</dbReference>
<dbReference type="InterPro" id="IPR027385">
    <property type="entry name" value="Beta-barrel_OMP"/>
</dbReference>
<dbReference type="Proteomes" id="UP001319200">
    <property type="component" value="Unassembled WGS sequence"/>
</dbReference>
<dbReference type="InterPro" id="IPR011250">
    <property type="entry name" value="OMP/PagP_B-barrel"/>
</dbReference>
<dbReference type="Gene3D" id="2.40.160.20">
    <property type="match status" value="1"/>
</dbReference>
<reference evidence="4 5" key="1">
    <citation type="submission" date="2021-05" db="EMBL/GenBank/DDBJ databases">
        <title>A Polyphasic approach of four new species of the genus Ohtaekwangia: Ohtaekwangia histidinii sp. nov., Ohtaekwangia cretensis sp. nov., Ohtaekwangia indiensis sp. nov., Ohtaekwangia reichenbachii sp. nov. from diverse environment.</title>
        <authorList>
            <person name="Octaviana S."/>
        </authorList>
    </citation>
    <scope>NUCLEOTIDE SEQUENCE [LARGE SCALE GENOMIC DNA]</scope>
    <source>
        <strain evidence="4 5">PWU4</strain>
    </source>
</reference>
<organism evidence="4 5">
    <name type="scientific">Chryseosolibacter histidini</name>
    <dbReference type="NCBI Taxonomy" id="2782349"/>
    <lineage>
        <taxon>Bacteria</taxon>
        <taxon>Pseudomonadati</taxon>
        <taxon>Bacteroidota</taxon>
        <taxon>Cytophagia</taxon>
        <taxon>Cytophagales</taxon>
        <taxon>Chryseotaleaceae</taxon>
        <taxon>Chryseosolibacter</taxon>
    </lineage>
</organism>